<protein>
    <submittedName>
        <fullName evidence="1">Heavy metal transporter</fullName>
    </submittedName>
</protein>
<comment type="caution">
    <text evidence="1">The sequence shown here is derived from an EMBL/GenBank/DDBJ whole genome shotgun (WGS) entry which is preliminary data.</text>
</comment>
<name>A0A849I573_9HYPH</name>
<dbReference type="AlphaFoldDB" id="A0A849I573"/>
<accession>A0A849I573</accession>
<evidence type="ECO:0000313" key="1">
    <source>
        <dbReference type="EMBL" id="NNM72481.1"/>
    </source>
</evidence>
<dbReference type="InterPro" id="IPR036163">
    <property type="entry name" value="HMA_dom_sf"/>
</dbReference>
<dbReference type="Proteomes" id="UP000564885">
    <property type="component" value="Unassembled WGS sequence"/>
</dbReference>
<dbReference type="RefSeq" id="WP_171217947.1">
    <property type="nucleotide sequence ID" value="NZ_JABEPP010000002.1"/>
</dbReference>
<gene>
    <name evidence="1" type="ORF">HJG44_08785</name>
</gene>
<proteinExistence type="predicted"/>
<reference evidence="1 2" key="1">
    <citation type="submission" date="2020-04" db="EMBL/GenBank/DDBJ databases">
        <title>Enterovirga sp. isolate from soil.</title>
        <authorList>
            <person name="Chea S."/>
            <person name="Kim D.-U."/>
        </authorList>
    </citation>
    <scope>NUCLEOTIDE SEQUENCE [LARGE SCALE GENOMIC DNA]</scope>
    <source>
        <strain evidence="1 2">DB1703</strain>
    </source>
</reference>
<evidence type="ECO:0000313" key="2">
    <source>
        <dbReference type="Proteomes" id="UP000564885"/>
    </source>
</evidence>
<sequence length="73" mass="7873">MSDELREIETRVDGVTRPDCLAPIEAAIRSLDPEARVRFDPATGIVHALTRRDTLEIVAALSGAGIEAKAMTL</sequence>
<dbReference type="EMBL" id="JABEPP010000002">
    <property type="protein sequence ID" value="NNM72481.1"/>
    <property type="molecule type" value="Genomic_DNA"/>
</dbReference>
<keyword evidence="2" id="KW-1185">Reference proteome</keyword>
<organism evidence="1 2">
    <name type="scientific">Enterovirga aerilata</name>
    <dbReference type="NCBI Taxonomy" id="2730920"/>
    <lineage>
        <taxon>Bacteria</taxon>
        <taxon>Pseudomonadati</taxon>
        <taxon>Pseudomonadota</taxon>
        <taxon>Alphaproteobacteria</taxon>
        <taxon>Hyphomicrobiales</taxon>
        <taxon>Methylobacteriaceae</taxon>
        <taxon>Enterovirga</taxon>
    </lineage>
</organism>
<dbReference type="SUPFAM" id="SSF55008">
    <property type="entry name" value="HMA, heavy metal-associated domain"/>
    <property type="match status" value="1"/>
</dbReference>
<dbReference type="GO" id="GO:0046872">
    <property type="term" value="F:metal ion binding"/>
    <property type="evidence" value="ECO:0007669"/>
    <property type="project" value="InterPro"/>
</dbReference>